<dbReference type="GO" id="GO:0015421">
    <property type="term" value="F:ABC-type oligopeptide transporter activity"/>
    <property type="evidence" value="ECO:0007669"/>
    <property type="project" value="TreeGrafter"/>
</dbReference>
<evidence type="ECO:0000256" key="4">
    <source>
        <dbReference type="ARBA" id="ARBA00022692"/>
    </source>
</evidence>
<evidence type="ECO:0000256" key="9">
    <source>
        <dbReference type="ARBA" id="ARBA00024722"/>
    </source>
</evidence>
<comment type="subcellular location">
    <subcellularLocation>
        <location evidence="1">Cell membrane</location>
        <topology evidence="1">Multi-pass membrane protein</topology>
    </subcellularLocation>
</comment>
<dbReference type="SMART" id="SM00382">
    <property type="entry name" value="AAA"/>
    <property type="match status" value="1"/>
</dbReference>
<dbReference type="Proteomes" id="UP000542353">
    <property type="component" value="Unassembled WGS sequence"/>
</dbReference>
<dbReference type="CDD" id="cd03249">
    <property type="entry name" value="ABC_MTABC3_MDL1_MDL2"/>
    <property type="match status" value="1"/>
</dbReference>
<dbReference type="InterPro" id="IPR017871">
    <property type="entry name" value="ABC_transporter-like_CS"/>
</dbReference>
<evidence type="ECO:0000256" key="3">
    <source>
        <dbReference type="ARBA" id="ARBA00022597"/>
    </source>
</evidence>
<keyword evidence="7 12" id="KW-1133">Transmembrane helix</keyword>
<dbReference type="InterPro" id="IPR003439">
    <property type="entry name" value="ABC_transporter-like_ATP-bd"/>
</dbReference>
<feature type="domain" description="ABC transporter" evidence="13">
    <location>
        <begin position="408"/>
        <end position="644"/>
    </location>
</feature>
<dbReference type="InterPro" id="IPR039421">
    <property type="entry name" value="Type_1_exporter"/>
</dbReference>
<evidence type="ECO:0000313" key="16">
    <source>
        <dbReference type="Proteomes" id="UP000542353"/>
    </source>
</evidence>
<dbReference type="CDD" id="cd18575">
    <property type="entry name" value="ABC_6TM_bac_exporter_ABCB8_10_like"/>
    <property type="match status" value="1"/>
</dbReference>
<feature type="transmembrane region" description="Helical" evidence="12">
    <location>
        <begin position="131"/>
        <end position="151"/>
    </location>
</feature>
<dbReference type="SUPFAM" id="SSF90123">
    <property type="entry name" value="ABC transporter transmembrane region"/>
    <property type="match status" value="1"/>
</dbReference>
<evidence type="ECO:0000256" key="2">
    <source>
        <dbReference type="ARBA" id="ARBA00005417"/>
    </source>
</evidence>
<dbReference type="RefSeq" id="WP_246433058.1">
    <property type="nucleotide sequence ID" value="NZ_JACHIH010000042.1"/>
</dbReference>
<dbReference type="Pfam" id="PF00005">
    <property type="entry name" value="ABC_tran"/>
    <property type="match status" value="1"/>
</dbReference>
<proteinExistence type="inferred from homology"/>
<accession>A0A7W7Z896</accession>
<evidence type="ECO:0000259" key="13">
    <source>
        <dbReference type="PROSITE" id="PS50893"/>
    </source>
</evidence>
<dbReference type="GO" id="GO:0090374">
    <property type="term" value="P:oligopeptide export from mitochondrion"/>
    <property type="evidence" value="ECO:0007669"/>
    <property type="project" value="TreeGrafter"/>
</dbReference>
<dbReference type="PROSITE" id="PS50893">
    <property type="entry name" value="ABC_TRANSPORTER_2"/>
    <property type="match status" value="1"/>
</dbReference>
<name>A0A7W7Z896_9BRAD</name>
<dbReference type="NCBIfam" id="TIGR02204">
    <property type="entry name" value="MsbA_rel"/>
    <property type="match status" value="1"/>
</dbReference>
<dbReference type="InterPro" id="IPR011527">
    <property type="entry name" value="ABC1_TM_dom"/>
</dbReference>
<evidence type="ECO:0000256" key="7">
    <source>
        <dbReference type="ARBA" id="ARBA00022989"/>
    </source>
</evidence>
<evidence type="ECO:0000256" key="5">
    <source>
        <dbReference type="ARBA" id="ARBA00022741"/>
    </source>
</evidence>
<dbReference type="Pfam" id="PF00664">
    <property type="entry name" value="ABC_membrane"/>
    <property type="match status" value="1"/>
</dbReference>
<dbReference type="SUPFAM" id="SSF52540">
    <property type="entry name" value="P-loop containing nucleoside triphosphate hydrolases"/>
    <property type="match status" value="1"/>
</dbReference>
<evidence type="ECO:0000256" key="10">
    <source>
        <dbReference type="ARBA" id="ARBA00024725"/>
    </source>
</evidence>
<dbReference type="PROSITE" id="PS00211">
    <property type="entry name" value="ABC_TRANSPORTER_1"/>
    <property type="match status" value="1"/>
</dbReference>
<dbReference type="EMBL" id="JACHIH010000042">
    <property type="protein sequence ID" value="MBB5049650.1"/>
    <property type="molecule type" value="Genomic_DNA"/>
</dbReference>
<dbReference type="Gene3D" id="3.40.50.300">
    <property type="entry name" value="P-loop containing nucleotide triphosphate hydrolases"/>
    <property type="match status" value="1"/>
</dbReference>
<reference evidence="15 16" key="1">
    <citation type="submission" date="2020-08" db="EMBL/GenBank/DDBJ databases">
        <title>Genomic Encyclopedia of Type Strains, Phase IV (KMG-IV): sequencing the most valuable type-strain genomes for metagenomic binning, comparative biology and taxonomic classification.</title>
        <authorList>
            <person name="Goeker M."/>
        </authorList>
    </citation>
    <scope>NUCLEOTIDE SEQUENCE [LARGE SCALE GENOMIC DNA]</scope>
    <source>
        <strain evidence="15 16">DSM 12706</strain>
    </source>
</reference>
<dbReference type="PANTHER" id="PTHR43394:SF1">
    <property type="entry name" value="ATP-BINDING CASSETTE SUB-FAMILY B MEMBER 10, MITOCHONDRIAL"/>
    <property type="match status" value="1"/>
</dbReference>
<sequence>MIQKVRPDTKATDSKTTDGKTSDAKTKGTVIALSLEAIAESEKVVPAGRPAPKAEPLTDAAPVPGPAAKHGRLRPLLLLAPYVDRYRWRATFAFVALTVAAATTLLVPLAVRRLIDFGFSPEGIALINSYFLVMVLIVAVLAMASAARYYLVMTIGERIVADLRHDVFAHLTRLSPSFFDSARSGELVSRLTADTTQIKSAVGASVSIALRNMMLFLGAATMMVISSPRLSGFVLAAIPLIVLPLVGFGRWVRRLSRNAQDTLADASAYASELVSSIRTVQAYTNEGLSNQRFGREVEQAYEAARSSTGARAVLTAIIIFIVFSSVVAILWVGSHDVVSGEISAGRLSQFVMYAAFAAAGLGQLSEVWGEVAGASGAAERLFEILRVKPDIAAPASPRPFPVPARGDVVFDKVSFAYPMRPETPALDGVSLSVRAGEKVAIVGPSGAGKSTLFHLLLRFYDPCSGKVSFDGVPIAAADPHHLRERIALVSQESVIFAASARDNIRFGRPDATDAEVERAAEQAHATEFIKRLPQGFDTQLGERGVTLSGGQRQRIAIARAILRDAPLLLLDEATSSLDAESETLVQTALEGLMRHRTTVVIAHRLATVLSCDRIVVMEQGKIIEQGTHAQLAAAGGLYARLARLQFEVA</sequence>
<keyword evidence="8 12" id="KW-0472">Membrane</keyword>
<feature type="transmembrane region" description="Helical" evidence="12">
    <location>
        <begin position="312"/>
        <end position="333"/>
    </location>
</feature>
<dbReference type="GO" id="GO:0005886">
    <property type="term" value="C:plasma membrane"/>
    <property type="evidence" value="ECO:0007669"/>
    <property type="project" value="UniProtKB-SubCell"/>
</dbReference>
<organism evidence="15 16">
    <name type="scientific">Rhodopseudomonas rhenobacensis</name>
    <dbReference type="NCBI Taxonomy" id="87461"/>
    <lineage>
        <taxon>Bacteria</taxon>
        <taxon>Pseudomonadati</taxon>
        <taxon>Pseudomonadota</taxon>
        <taxon>Alphaproteobacteria</taxon>
        <taxon>Hyphomicrobiales</taxon>
        <taxon>Nitrobacteraceae</taxon>
        <taxon>Rhodopseudomonas</taxon>
    </lineage>
</organism>
<keyword evidence="4 12" id="KW-0812">Transmembrane</keyword>
<dbReference type="GO" id="GO:0005524">
    <property type="term" value="F:ATP binding"/>
    <property type="evidence" value="ECO:0007669"/>
    <property type="project" value="UniProtKB-KW"/>
</dbReference>
<feature type="transmembrane region" description="Helical" evidence="12">
    <location>
        <begin position="232"/>
        <end position="252"/>
    </location>
</feature>
<dbReference type="Gene3D" id="1.20.1560.10">
    <property type="entry name" value="ABC transporter type 1, transmembrane domain"/>
    <property type="match status" value="1"/>
</dbReference>
<dbReference type="InterPro" id="IPR036640">
    <property type="entry name" value="ABC1_TM_sf"/>
</dbReference>
<evidence type="ECO:0000256" key="8">
    <source>
        <dbReference type="ARBA" id="ARBA00023136"/>
    </source>
</evidence>
<evidence type="ECO:0000256" key="6">
    <source>
        <dbReference type="ARBA" id="ARBA00022840"/>
    </source>
</evidence>
<dbReference type="InterPro" id="IPR027417">
    <property type="entry name" value="P-loop_NTPase"/>
</dbReference>
<dbReference type="GO" id="GO:0016887">
    <property type="term" value="F:ATP hydrolysis activity"/>
    <property type="evidence" value="ECO:0007669"/>
    <property type="project" value="InterPro"/>
</dbReference>
<evidence type="ECO:0000256" key="1">
    <source>
        <dbReference type="ARBA" id="ARBA00004651"/>
    </source>
</evidence>
<feature type="transmembrane region" description="Helical" evidence="12">
    <location>
        <begin position="92"/>
        <end position="111"/>
    </location>
</feature>
<keyword evidence="5" id="KW-0547">Nucleotide-binding</keyword>
<comment type="function">
    <text evidence="9">Involved in beta-(1--&gt;2)glucan export. Transmembrane domains (TMD) form a pore in the inner membrane and the ATP-binding domain (NBD) is responsible for energy generation.</text>
</comment>
<dbReference type="AlphaFoldDB" id="A0A7W7Z896"/>
<evidence type="ECO:0000256" key="12">
    <source>
        <dbReference type="SAM" id="Phobius"/>
    </source>
</evidence>
<keyword evidence="6 15" id="KW-0067">ATP-binding</keyword>
<keyword evidence="3" id="KW-0813">Transport</keyword>
<dbReference type="PANTHER" id="PTHR43394">
    <property type="entry name" value="ATP-DEPENDENT PERMEASE MDL1, MITOCHONDRIAL"/>
    <property type="match status" value="1"/>
</dbReference>
<dbReference type="InterPro" id="IPR011918">
    <property type="entry name" value="ABC_MsbA_ATP-bd"/>
</dbReference>
<comment type="caution">
    <text evidence="15">The sequence shown here is derived from an EMBL/GenBank/DDBJ whole genome shotgun (WGS) entry which is preliminary data.</text>
</comment>
<keyword evidence="16" id="KW-1185">Reference proteome</keyword>
<keyword evidence="3" id="KW-0762">Sugar transport</keyword>
<feature type="transmembrane region" description="Helical" evidence="12">
    <location>
        <begin position="208"/>
        <end position="226"/>
    </location>
</feature>
<evidence type="ECO:0000256" key="11">
    <source>
        <dbReference type="SAM" id="MobiDB-lite"/>
    </source>
</evidence>
<evidence type="ECO:0000259" key="14">
    <source>
        <dbReference type="PROSITE" id="PS50929"/>
    </source>
</evidence>
<comment type="function">
    <text evidence="10">Part of an ABC transporter complex. Transmembrane domains (TMD) form a pore in the inner membrane and the ATP-binding domain (NBD) is responsible for energy generation.</text>
</comment>
<protein>
    <submittedName>
        <fullName evidence="15">ATP-binding cassette subfamily B protein</fullName>
    </submittedName>
</protein>
<evidence type="ECO:0000313" key="15">
    <source>
        <dbReference type="EMBL" id="MBB5049650.1"/>
    </source>
</evidence>
<dbReference type="PROSITE" id="PS50929">
    <property type="entry name" value="ABC_TM1F"/>
    <property type="match status" value="1"/>
</dbReference>
<feature type="domain" description="ABC transmembrane type-1" evidence="14">
    <location>
        <begin position="92"/>
        <end position="373"/>
    </location>
</feature>
<feature type="region of interest" description="Disordered" evidence="11">
    <location>
        <begin position="1"/>
        <end position="24"/>
    </location>
</feature>
<gene>
    <name evidence="15" type="ORF">HNR60_004431</name>
</gene>
<comment type="similarity">
    <text evidence="2">Belongs to the ABC transporter superfamily.</text>
</comment>
<dbReference type="FunFam" id="3.40.50.300:FF:000218">
    <property type="entry name" value="Multidrug ABC transporter ATP-binding protein"/>
    <property type="match status" value="1"/>
</dbReference>
<dbReference type="InterPro" id="IPR003593">
    <property type="entry name" value="AAA+_ATPase"/>
</dbReference>